<reference evidence="2" key="1">
    <citation type="journal article" date="2012" name="Mol. Plant Microbe Interact.">
        <title>A highly conserved effector in Fusarium oxysporum is required for full virulence on Arabidopsis.</title>
        <authorList>
            <person name="Thatcher L.F."/>
            <person name="Gardiner D.M."/>
            <person name="Kazan K."/>
            <person name="Manners J."/>
        </authorList>
    </citation>
    <scope>NUCLEOTIDE SEQUENCE [LARGE SCALE GENOMIC DNA]</scope>
    <source>
        <strain evidence="2">Fo5176</strain>
    </source>
</reference>
<name>A0A0D2YCY6_FUSOF</name>
<dbReference type="Proteomes" id="UP000002489">
    <property type="component" value="Unassembled WGS sequence"/>
</dbReference>
<accession>A0A0D2YCY6</accession>
<evidence type="ECO:0000313" key="1">
    <source>
        <dbReference type="EnsemblFungi" id="FOXG_14168P0"/>
    </source>
</evidence>
<proteinExistence type="predicted"/>
<dbReference type="EnsemblFungi" id="FOXG_14168T0">
    <property type="protein sequence ID" value="FOXG_14168P0"/>
    <property type="gene ID" value="FOXG_14168"/>
</dbReference>
<sequence>MALDSPSSITKDFKTNITWIKTKKAENRWCQCHPNRTEDSRGKLSDVDVATYRSELAMSMSGKRQWRHMELIIHLSMTATAVSLLSLPMSTQPVTHTGLFFDSLQNALLSMYTWVHFLQTYLMGSDR</sequence>
<organism evidence="1 2">
    <name type="scientific">Fusarium oxysporum (strain Fo5176)</name>
    <name type="common">Fusarium vascular wilt</name>
    <dbReference type="NCBI Taxonomy" id="660025"/>
    <lineage>
        <taxon>Eukaryota</taxon>
        <taxon>Fungi</taxon>
        <taxon>Dikarya</taxon>
        <taxon>Ascomycota</taxon>
        <taxon>Pezizomycotina</taxon>
        <taxon>Sordariomycetes</taxon>
        <taxon>Hypocreomycetidae</taxon>
        <taxon>Hypocreales</taxon>
        <taxon>Nectriaceae</taxon>
        <taxon>Fusarium</taxon>
        <taxon>Fusarium oxysporum species complex</taxon>
    </lineage>
</organism>
<protein>
    <submittedName>
        <fullName evidence="1">Uncharacterized protein</fullName>
    </submittedName>
</protein>
<evidence type="ECO:0000313" key="2">
    <source>
        <dbReference type="Proteomes" id="UP000002489"/>
    </source>
</evidence>
<dbReference type="AlphaFoldDB" id="A0A0D2YCY6"/>
<reference evidence="1" key="2">
    <citation type="submission" date="2025-08" db="UniProtKB">
        <authorList>
            <consortium name="EnsemblFungi"/>
        </authorList>
    </citation>
    <scope>IDENTIFICATION</scope>
    <source>
        <strain evidence="1">4287 / CBS 123668 / FGSC 9935 / NRRL 34936</strain>
    </source>
</reference>